<keyword evidence="4" id="KW-1015">Disulfide bond</keyword>
<dbReference type="PANTHER" id="PTHR43142:SF1">
    <property type="entry name" value="CARBOXYLIC ESTER HYDROLASE"/>
    <property type="match status" value="1"/>
</dbReference>
<dbReference type="PROSITE" id="PS00122">
    <property type="entry name" value="CARBOXYLESTERASE_B_1"/>
    <property type="match status" value="2"/>
</dbReference>
<comment type="caution">
    <text evidence="7">The sequence shown here is derived from an EMBL/GenBank/DDBJ whole genome shotgun (WGS) entry which is preliminary data.</text>
</comment>
<dbReference type="EMBL" id="NNAY01001177">
    <property type="protein sequence ID" value="OXU24851.1"/>
    <property type="molecule type" value="Genomic_DNA"/>
</dbReference>
<accession>A0A232F2A6</accession>
<evidence type="ECO:0000259" key="6">
    <source>
        <dbReference type="Pfam" id="PF00135"/>
    </source>
</evidence>
<name>A0A232F2A6_9HYME</name>
<reference evidence="7 8" key="1">
    <citation type="journal article" date="2017" name="Curr. Biol.">
        <title>The Evolution of Venom by Co-option of Single-Copy Genes.</title>
        <authorList>
            <person name="Martinson E.O."/>
            <person name="Mrinalini"/>
            <person name="Kelkar Y.D."/>
            <person name="Chang C.H."/>
            <person name="Werren J.H."/>
        </authorList>
    </citation>
    <scope>NUCLEOTIDE SEQUENCE [LARGE SCALE GENOMIC DNA]</scope>
    <source>
        <strain evidence="7 8">Alberta</strain>
        <tissue evidence="7">Whole body</tissue>
    </source>
</reference>
<feature type="domain" description="Carboxylesterase type B" evidence="6">
    <location>
        <begin position="537"/>
        <end position="1041"/>
    </location>
</feature>
<evidence type="ECO:0000313" key="7">
    <source>
        <dbReference type="EMBL" id="OXU24851.1"/>
    </source>
</evidence>
<dbReference type="Proteomes" id="UP000215335">
    <property type="component" value="Unassembled WGS sequence"/>
</dbReference>
<dbReference type="Pfam" id="PF00135">
    <property type="entry name" value="COesterase"/>
    <property type="match status" value="2"/>
</dbReference>
<evidence type="ECO:0000256" key="1">
    <source>
        <dbReference type="ARBA" id="ARBA00005964"/>
    </source>
</evidence>
<dbReference type="OrthoDB" id="19653at2759"/>
<evidence type="ECO:0000256" key="4">
    <source>
        <dbReference type="ARBA" id="ARBA00023157"/>
    </source>
</evidence>
<keyword evidence="8" id="KW-1185">Reference proteome</keyword>
<dbReference type="STRING" id="543379.A0A232F2A6"/>
<dbReference type="Gene3D" id="3.40.50.1820">
    <property type="entry name" value="alpha/beta hydrolase"/>
    <property type="match status" value="2"/>
</dbReference>
<dbReference type="PANTHER" id="PTHR43142">
    <property type="entry name" value="CARBOXYLIC ESTER HYDROLASE"/>
    <property type="match status" value="1"/>
</dbReference>
<evidence type="ECO:0000256" key="5">
    <source>
        <dbReference type="ARBA" id="ARBA00023180"/>
    </source>
</evidence>
<keyword evidence="5" id="KW-0325">Glycoprotein</keyword>
<evidence type="ECO:0000256" key="3">
    <source>
        <dbReference type="ARBA" id="ARBA00022801"/>
    </source>
</evidence>
<dbReference type="AlphaFoldDB" id="A0A232F2A6"/>
<proteinExistence type="inferred from homology"/>
<dbReference type="InterPro" id="IPR002018">
    <property type="entry name" value="CarbesteraseB"/>
</dbReference>
<organism evidence="7 8">
    <name type="scientific">Trichomalopsis sarcophagae</name>
    <dbReference type="NCBI Taxonomy" id="543379"/>
    <lineage>
        <taxon>Eukaryota</taxon>
        <taxon>Metazoa</taxon>
        <taxon>Ecdysozoa</taxon>
        <taxon>Arthropoda</taxon>
        <taxon>Hexapoda</taxon>
        <taxon>Insecta</taxon>
        <taxon>Pterygota</taxon>
        <taxon>Neoptera</taxon>
        <taxon>Endopterygota</taxon>
        <taxon>Hymenoptera</taxon>
        <taxon>Apocrita</taxon>
        <taxon>Proctotrupomorpha</taxon>
        <taxon>Chalcidoidea</taxon>
        <taxon>Pteromalidae</taxon>
        <taxon>Pteromalinae</taxon>
        <taxon>Trichomalopsis</taxon>
    </lineage>
</organism>
<dbReference type="InterPro" id="IPR029058">
    <property type="entry name" value="AB_hydrolase_fold"/>
</dbReference>
<keyword evidence="2" id="KW-0719">Serine esterase</keyword>
<gene>
    <name evidence="7" type="ORF">TSAR_008646</name>
</gene>
<dbReference type="SUPFAM" id="SSF53474">
    <property type="entry name" value="alpha/beta-Hydrolases"/>
    <property type="match status" value="2"/>
</dbReference>
<sequence length="1065" mass="120784">MYQRGNRVSSSPPPKRKLSSFCALDMREPIVKIRNGKLCGSFKRSPEGYEYYSFKGIPYARPPVGELRFRDPRPVESWAGLRDATEFGPICAQCDLVTQTVSGSDDCLYLNVYTTTIDQNARKPVMFWIHGGGFLHGCGNDLFFGPDYLLRNDILLVTINYRVGILGFLNLEDEISPGNQGLKDQVMALIWVKHNIQNFGGDPDNVTIFGESAGGACVHYLALSPLARGLFHKAISQSGVALNTWASMPPNPKKYAHQICSNLGRDLTDSRAIVHFLRKINCLTLIDAQEKIRTLEDKIRFIFPFGPGTDYKSPKPFMPIPPQVAAEEGIHVPYMLGYNSGEGIFFLSDLKQEGYEKVNEDFDTYLHPRIFETLHKNNLTPDDLKRLYFNGEDISEINHQRFADLWGDMHFVDGIHRVIRTQVDRSSASTYLYYFTYDKGFSFIKTKMNAQVKGDVEFIVKSACHGEELFHLFSIRILEGLSINPIKKGSINYRLIEQMTTMWTDFAKTGRPTPMTSKIIPLYWQPVINDTLLDMSEPIVEIANGQIRGIVKRSIEGYDYIAFRGIPYAEPPVDDLRFKDPVPVKNWTGIKDATKYGDICAQFDLTLRNFGGNDNCLFINVYTKSLKNVEKKKPVMVWIHGGAFLYGSGNDMHFGPDYLLRKDIVLVTFNYRLGVFGFLNLEDEVAPGNQGLKDQLLALKWVQQNIEVFGGDPNNVTIFGESSGAVSVHYLCLFHANKGLFHKAISQSGTSFHNWARVKNPKTYVYALCRALGNKTTDPKEAVTFLRSIGSDELVKAQEEVRRASDNVGNRFSFGPDIDDKSSDPYMPVAPEIEALKGVHIPYLIGHNNREGILALLALRKEKYQYIQENFEKTIFPRTLDTLKHYNLTPKDLRKEYFGDKAITLDTSGIYADMCSDLYFVESVHRVLKIQAEKSKTPTYYYKFSYSGQVSLTKAMLLNPITGACHFDEVEYLFFVKLRIPLGLGSLKRGTPGYRVMERMTEMWTNFATYGKPIPEKTTLLTEEWPPIDDGTNLRCLNINKFIAMETVENLEKRFLSIQSSSTKS</sequence>
<keyword evidence="3" id="KW-0378">Hydrolase</keyword>
<dbReference type="FunFam" id="3.40.50.1820:FF:000092">
    <property type="entry name" value="Carboxylic ester hydrolase"/>
    <property type="match status" value="2"/>
</dbReference>
<protein>
    <recommendedName>
        <fullName evidence="6">Carboxylesterase type B domain-containing protein</fullName>
    </recommendedName>
</protein>
<evidence type="ECO:0000256" key="2">
    <source>
        <dbReference type="ARBA" id="ARBA00022487"/>
    </source>
</evidence>
<feature type="domain" description="Carboxylesterase type B" evidence="6">
    <location>
        <begin position="28"/>
        <end position="527"/>
    </location>
</feature>
<dbReference type="GO" id="GO:0052689">
    <property type="term" value="F:carboxylic ester hydrolase activity"/>
    <property type="evidence" value="ECO:0007669"/>
    <property type="project" value="UniProtKB-KW"/>
</dbReference>
<comment type="similarity">
    <text evidence="1">Belongs to the type-B carboxylesterase/lipase family.</text>
</comment>
<dbReference type="InterPro" id="IPR019826">
    <property type="entry name" value="Carboxylesterase_B_AS"/>
</dbReference>
<evidence type="ECO:0000313" key="8">
    <source>
        <dbReference type="Proteomes" id="UP000215335"/>
    </source>
</evidence>